<keyword evidence="13" id="KW-0408">Iron</keyword>
<dbReference type="UniPathway" id="UPA00705"/>
<dbReference type="PROSITE" id="PS50855">
    <property type="entry name" value="COX1"/>
    <property type="match status" value="1"/>
</dbReference>
<evidence type="ECO:0000256" key="5">
    <source>
        <dbReference type="ARBA" id="ARBA00015947"/>
    </source>
</evidence>
<protein>
    <recommendedName>
        <fullName evidence="5 13">Cytochrome c oxidase subunit 1</fullName>
        <ecNumber evidence="13">7.1.1.9</ecNumber>
    </recommendedName>
</protein>
<comment type="similarity">
    <text evidence="4 13">Belongs to the heme-copper respiratory oxidase family.</text>
</comment>
<evidence type="ECO:0000256" key="8">
    <source>
        <dbReference type="ARBA" id="ARBA00022967"/>
    </source>
</evidence>
<evidence type="ECO:0000256" key="4">
    <source>
        <dbReference type="ARBA" id="ARBA00009578"/>
    </source>
</evidence>
<dbReference type="InterPro" id="IPR023615">
    <property type="entry name" value="Cyt_c_Oxase_su1_BS"/>
</dbReference>
<dbReference type="InterPro" id="IPR023616">
    <property type="entry name" value="Cyt_c_oxase-like_su1_dom"/>
</dbReference>
<dbReference type="AlphaFoldDB" id="F6KBG9"/>
<evidence type="ECO:0000256" key="7">
    <source>
        <dbReference type="ARBA" id="ARBA00022692"/>
    </source>
</evidence>
<keyword evidence="13" id="KW-0999">Mitochondrion inner membrane</keyword>
<name>F6KBG9_9BILA</name>
<evidence type="ECO:0000256" key="9">
    <source>
        <dbReference type="ARBA" id="ARBA00022982"/>
    </source>
</evidence>
<dbReference type="GO" id="GO:0020037">
    <property type="term" value="F:heme binding"/>
    <property type="evidence" value="ECO:0007669"/>
    <property type="project" value="InterPro"/>
</dbReference>
<keyword evidence="10 14" id="KW-1133">Transmembrane helix</keyword>
<feature type="transmembrane region" description="Helical" evidence="14">
    <location>
        <begin position="56"/>
        <end position="87"/>
    </location>
</feature>
<dbReference type="GO" id="GO:0006123">
    <property type="term" value="P:mitochondrial electron transport, cytochrome c to oxygen"/>
    <property type="evidence" value="ECO:0007669"/>
    <property type="project" value="TreeGrafter"/>
</dbReference>
<keyword evidence="13" id="KW-0349">Heme</keyword>
<dbReference type="PANTHER" id="PTHR10422:SF18">
    <property type="entry name" value="CYTOCHROME C OXIDASE SUBUNIT 1"/>
    <property type="match status" value="1"/>
</dbReference>
<dbReference type="GO" id="GO:0004129">
    <property type="term" value="F:cytochrome-c oxidase activity"/>
    <property type="evidence" value="ECO:0007669"/>
    <property type="project" value="UniProtKB-EC"/>
</dbReference>
<dbReference type="PROSITE" id="PS00077">
    <property type="entry name" value="COX1_CUB"/>
    <property type="match status" value="1"/>
</dbReference>
<evidence type="ECO:0000313" key="16">
    <source>
        <dbReference type="EMBL" id="ADK97609.1"/>
    </source>
</evidence>
<dbReference type="GO" id="GO:0046872">
    <property type="term" value="F:metal ion binding"/>
    <property type="evidence" value="ECO:0007669"/>
    <property type="project" value="UniProtKB-KW"/>
</dbReference>
<evidence type="ECO:0000256" key="2">
    <source>
        <dbReference type="ARBA" id="ARBA00004141"/>
    </source>
</evidence>
<feature type="transmembrane region" description="Helical" evidence="14">
    <location>
        <begin position="450"/>
        <end position="471"/>
    </location>
</feature>
<feature type="transmembrane region" description="Helical" evidence="14">
    <location>
        <begin position="334"/>
        <end position="357"/>
    </location>
</feature>
<dbReference type="InterPro" id="IPR036927">
    <property type="entry name" value="Cyt_c_oxase-like_su1_sf"/>
</dbReference>
<evidence type="ECO:0000256" key="11">
    <source>
        <dbReference type="ARBA" id="ARBA00023136"/>
    </source>
</evidence>
<feature type="transmembrane region" description="Helical" evidence="14">
    <location>
        <begin position="99"/>
        <end position="117"/>
    </location>
</feature>
<dbReference type="SUPFAM" id="SSF81442">
    <property type="entry name" value="Cytochrome c oxidase subunit I-like"/>
    <property type="match status" value="1"/>
</dbReference>
<evidence type="ECO:0000256" key="12">
    <source>
        <dbReference type="ARBA" id="ARBA00049512"/>
    </source>
</evidence>
<dbReference type="InterPro" id="IPR000883">
    <property type="entry name" value="Cyt_C_Oxase_1"/>
</dbReference>
<feature type="transmembrane region" description="Helical" evidence="14">
    <location>
        <begin position="143"/>
        <end position="164"/>
    </location>
</feature>
<keyword evidence="7 13" id="KW-0812">Transmembrane</keyword>
<comment type="pathway">
    <text evidence="3 13">Energy metabolism; oxidative phosphorylation.</text>
</comment>
<keyword evidence="11 13" id="KW-0472">Membrane</keyword>
<keyword evidence="13" id="KW-0813">Transport</keyword>
<dbReference type="PRINTS" id="PR01165">
    <property type="entry name" value="CYCOXIDASEI"/>
</dbReference>
<feature type="transmembrane region" description="Helical" evidence="14">
    <location>
        <begin position="410"/>
        <end position="430"/>
    </location>
</feature>
<keyword evidence="13" id="KW-0479">Metal-binding</keyword>
<dbReference type="GO" id="GO:0015990">
    <property type="term" value="P:electron transport coupled proton transport"/>
    <property type="evidence" value="ECO:0007669"/>
    <property type="project" value="TreeGrafter"/>
</dbReference>
<dbReference type="PANTHER" id="PTHR10422">
    <property type="entry name" value="CYTOCHROME C OXIDASE SUBUNIT 1"/>
    <property type="match status" value="1"/>
</dbReference>
<dbReference type="EMBL" id="HM640928">
    <property type="protein sequence ID" value="ADK97609.1"/>
    <property type="molecule type" value="Genomic_DNA"/>
</dbReference>
<feature type="transmembrane region" description="Helical" evidence="14">
    <location>
        <begin position="301"/>
        <end position="322"/>
    </location>
</feature>
<accession>F6KBG9</accession>
<evidence type="ECO:0000256" key="6">
    <source>
        <dbReference type="ARBA" id="ARBA00022660"/>
    </source>
</evidence>
<feature type="transmembrane region" description="Helical" evidence="14">
    <location>
        <begin position="266"/>
        <end position="289"/>
    </location>
</feature>
<evidence type="ECO:0000256" key="3">
    <source>
        <dbReference type="ARBA" id="ARBA00004673"/>
    </source>
</evidence>
<geneLocation type="mitochondrion" evidence="16"/>
<evidence type="ECO:0000259" key="15">
    <source>
        <dbReference type="PROSITE" id="PS50855"/>
    </source>
</evidence>
<feature type="transmembrane region" description="Helical" evidence="14">
    <location>
        <begin position="241"/>
        <end position="259"/>
    </location>
</feature>
<keyword evidence="8" id="KW-1278">Translocase</keyword>
<evidence type="ECO:0000256" key="10">
    <source>
        <dbReference type="ARBA" id="ARBA00022989"/>
    </source>
</evidence>
<organism evidence="16">
    <name type="scientific">Punctodera chalcoensis</name>
    <dbReference type="NCBI Taxonomy" id="191062"/>
    <lineage>
        <taxon>Eukaryota</taxon>
        <taxon>Metazoa</taxon>
        <taxon>Ecdysozoa</taxon>
        <taxon>Nematoda</taxon>
        <taxon>Chromadorea</taxon>
        <taxon>Rhabditida</taxon>
        <taxon>Tylenchina</taxon>
        <taxon>Tylenchomorpha</taxon>
        <taxon>Tylenchoidea</taxon>
        <taxon>Heteroderidae</taxon>
        <taxon>Punctoderinae</taxon>
        <taxon>Punctodera</taxon>
    </lineage>
</organism>
<feature type="transmembrane region" description="Helical" evidence="14">
    <location>
        <begin position="176"/>
        <end position="209"/>
    </location>
</feature>
<proteinExistence type="inferred from homology"/>
<evidence type="ECO:0000256" key="13">
    <source>
        <dbReference type="RuleBase" id="RU000369"/>
    </source>
</evidence>
<feature type="transmembrane region" description="Helical" evidence="14">
    <location>
        <begin position="377"/>
        <end position="403"/>
    </location>
</feature>
<evidence type="ECO:0000256" key="1">
    <source>
        <dbReference type="ARBA" id="ARBA00001971"/>
    </source>
</evidence>
<dbReference type="Gene3D" id="1.20.210.10">
    <property type="entry name" value="Cytochrome c oxidase-like, subunit I domain"/>
    <property type="match status" value="1"/>
</dbReference>
<feature type="transmembrane region" description="Helical" evidence="14">
    <location>
        <begin position="16"/>
        <end position="36"/>
    </location>
</feature>
<gene>
    <name evidence="16" type="primary">COX1</name>
</gene>
<feature type="domain" description="Cytochrome oxidase subunit I profile" evidence="15">
    <location>
        <begin position="1"/>
        <end position="474"/>
    </location>
</feature>
<comment type="subcellular location">
    <subcellularLocation>
        <location evidence="2">Membrane</location>
        <topology evidence="2">Multi-pass membrane protein</topology>
    </subcellularLocation>
    <subcellularLocation>
        <location evidence="13">Mitochondrion inner membrane</location>
        <topology evidence="13">Multi-pass membrane protein</topology>
    </subcellularLocation>
</comment>
<reference evidence="16" key="1">
    <citation type="journal article" date="2011" name="Genome">
        <title>The mitochondrial genome of the soybean cyst nematode, Heterodera glycines.</title>
        <authorList>
            <person name="Gibson T."/>
            <person name="Farrugia D."/>
            <person name="Barrett J."/>
            <person name="Chitwood D.J."/>
            <person name="Rowe J."/>
            <person name="Subbotin S."/>
            <person name="Dowton M."/>
        </authorList>
    </citation>
    <scope>NUCLEOTIDE SEQUENCE</scope>
</reference>
<comment type="function">
    <text evidence="13">Component of the cytochrome c oxidase, the last enzyme in the mitochondrial electron transport chain which drives oxidative phosphorylation. The respiratory chain contains 3 multisubunit complexes succinate dehydrogenase (complex II, CII), ubiquinol-cytochrome c oxidoreductase (cytochrome b-c1 complex, complex III, CIII) and cytochrome c oxidase (complex IV, CIV), that cooperate to transfer electrons derived from NADH and succinate to molecular oxygen, creating an electrochemical gradient over the inner membrane that drives transmembrane transport and the ATP synthase. Cytochrome c oxidase is the component of the respiratory chain that catalyzes the reduction of oxygen to water. Electrons originating from reduced cytochrome c in the intermembrane space (IMS) are transferred via the dinuclear copper A center (CU(A)) of subunit 2 and heme A of subunit 1 to the active site in subunit 1, a binuclear center (BNC) formed by heme A3 and copper B (CU(B)). The BNC reduces molecular oxygen to 2 water molecules using 4 electrons from cytochrome c in the IMS and 4 protons from the mitochondrial matrix.</text>
</comment>
<dbReference type="GO" id="GO:0005743">
    <property type="term" value="C:mitochondrial inner membrane"/>
    <property type="evidence" value="ECO:0007669"/>
    <property type="project" value="UniProtKB-SubCell"/>
</dbReference>
<keyword evidence="13 16" id="KW-0496">Mitochondrion</keyword>
<dbReference type="EC" id="7.1.1.9" evidence="13"/>
<comment type="cofactor">
    <cofactor evidence="1">
        <name>heme</name>
        <dbReference type="ChEBI" id="CHEBI:30413"/>
    </cofactor>
</comment>
<keyword evidence="9 13" id="KW-0249">Electron transport</keyword>
<keyword evidence="13" id="KW-0186">Copper</keyword>
<evidence type="ECO:0000256" key="14">
    <source>
        <dbReference type="SAM" id="Phobius"/>
    </source>
</evidence>
<sequence>MEGSFFSTVNHKEISILYLFFSFWSGLVGSSLSLLIRLELMLPFLLFSSGQLYNSFITSHALIMIFFLVMPALIGAFGNFFIPFFIFSADLSFPRINSLSFWLLPVSFFLLLAGFLTDEGLGTSWTLYPPLSTLGHPGYSVDFSILSLHLAGISSISGSLNFWVTIKNLKIMNLNFFNLNLFVWTILVSIFLLLLTLPVLAGAITLLLVDRNFNGNFFDSVGGGNPLVFQHLFWFFGHPEVYVLVLPAFGLVSLSCQVISGKKNLFGYLGMIYAIISIGFVGCLVWAHHMFVVGMDLDSRAYFSAATMIIAVPTGVKVFSWLMSLYGIKIFNNFLVHWVLGFIFLFTIGGLSGLILSNASLDIVLHDTYYVVAHFHYVLSMGAIFGIFLGFFFVFSFLFGFFLNYLLLEIFFWSFFLGVNLTFFPMHFLGLQGMPRKYLDYSDYFFLWNILSSLGTILSFFSLVFFIFLVLEAFFSYRVMLLDLSNNSFLGFFLGNFFHMNEENLSFFLIFFI</sequence>
<comment type="catalytic activity">
    <reaction evidence="12">
        <text>4 Fe(II)-[cytochrome c] + O2 + 8 H(+)(in) = 4 Fe(III)-[cytochrome c] + 2 H2O + 4 H(+)(out)</text>
        <dbReference type="Rhea" id="RHEA:11436"/>
        <dbReference type="Rhea" id="RHEA-COMP:10350"/>
        <dbReference type="Rhea" id="RHEA-COMP:14399"/>
        <dbReference type="ChEBI" id="CHEBI:15377"/>
        <dbReference type="ChEBI" id="CHEBI:15378"/>
        <dbReference type="ChEBI" id="CHEBI:15379"/>
        <dbReference type="ChEBI" id="CHEBI:29033"/>
        <dbReference type="ChEBI" id="CHEBI:29034"/>
        <dbReference type="EC" id="7.1.1.9"/>
    </reaction>
    <physiologicalReaction direction="left-to-right" evidence="12">
        <dbReference type="Rhea" id="RHEA:11437"/>
    </physiologicalReaction>
</comment>
<dbReference type="Pfam" id="PF00115">
    <property type="entry name" value="COX1"/>
    <property type="match status" value="1"/>
</dbReference>
<keyword evidence="6 13" id="KW-0679">Respiratory chain</keyword>